<feature type="binding site" evidence="9">
    <location>
        <position position="575"/>
    </location>
    <ligand>
        <name>Mo-bis(molybdopterin guanine dinucleotide)</name>
        <dbReference type="ChEBI" id="CHEBI:60539"/>
    </ligand>
</feature>
<gene>
    <name evidence="13" type="ORF">SHALO_0493</name>
</gene>
<dbReference type="GO" id="GO:0043546">
    <property type="term" value="F:molybdopterin cofactor binding"/>
    <property type="evidence" value="ECO:0007669"/>
    <property type="project" value="InterPro"/>
</dbReference>
<dbReference type="Gene3D" id="3.40.228.10">
    <property type="entry name" value="Dimethylsulfoxide Reductase, domain 2"/>
    <property type="match status" value="1"/>
</dbReference>
<dbReference type="AlphaFoldDB" id="A0A1D7TH24"/>
<keyword evidence="7" id="KW-0574">Periplasm</keyword>
<feature type="binding site" evidence="9">
    <location>
        <position position="547"/>
    </location>
    <ligand>
        <name>Mo-bis(molybdopterin guanine dinucleotide)</name>
        <dbReference type="ChEBI" id="CHEBI:60539"/>
    </ligand>
</feature>
<dbReference type="CDD" id="cd02793">
    <property type="entry name" value="MopB_CT_DMSOR-BSOR-TMAOR"/>
    <property type="match status" value="1"/>
</dbReference>
<evidence type="ECO:0000256" key="6">
    <source>
        <dbReference type="ARBA" id="ARBA00022729"/>
    </source>
</evidence>
<comment type="subcellular location">
    <subcellularLocation>
        <location evidence="1">Periplasm</location>
    </subcellularLocation>
</comment>
<dbReference type="InterPro" id="IPR009010">
    <property type="entry name" value="Asp_de-COase-like_dom_sf"/>
</dbReference>
<dbReference type="PANTHER" id="PTHR43742">
    <property type="entry name" value="TRIMETHYLAMINE-N-OXIDE REDUCTASE"/>
    <property type="match status" value="1"/>
</dbReference>
<dbReference type="FunFam" id="2.40.40.20:FF:000009">
    <property type="entry name" value="Biotin sulfoxide reductase 2"/>
    <property type="match status" value="1"/>
</dbReference>
<dbReference type="Pfam" id="PF00384">
    <property type="entry name" value="Molybdopterin"/>
    <property type="match status" value="1"/>
</dbReference>
<keyword evidence="4 9" id="KW-0500">Molybdenum</keyword>
<dbReference type="InterPro" id="IPR006655">
    <property type="entry name" value="Mopterin_OxRdtase_prok_CS"/>
</dbReference>
<dbReference type="InterPro" id="IPR006656">
    <property type="entry name" value="Mopterin_OxRdtase"/>
</dbReference>
<dbReference type="Pfam" id="PF01568">
    <property type="entry name" value="Molydop_binding"/>
    <property type="match status" value="1"/>
</dbReference>
<dbReference type="EMBL" id="CP017111">
    <property type="protein sequence ID" value="AOO64283.1"/>
    <property type="molecule type" value="Genomic_DNA"/>
</dbReference>
<feature type="binding site" evidence="9">
    <location>
        <position position="367"/>
    </location>
    <ligand>
        <name>Mo-bis(molybdopterin guanine dinucleotide)</name>
        <dbReference type="ChEBI" id="CHEBI:60539"/>
    </ligand>
</feature>
<dbReference type="CDD" id="cd02769">
    <property type="entry name" value="MopB_DMSOR-BSOR-TMAOR"/>
    <property type="match status" value="1"/>
</dbReference>
<protein>
    <recommendedName>
        <fullName evidence="3">trimethylamine-N-oxide reductase</fullName>
        <ecNumber evidence="3">1.7.2.3</ecNumber>
    </recommendedName>
</protein>
<dbReference type="Gene3D" id="2.40.40.20">
    <property type="match status" value="1"/>
</dbReference>
<accession>A0A1D7TH24</accession>
<dbReference type="PROSITE" id="PS51318">
    <property type="entry name" value="TAT"/>
    <property type="match status" value="1"/>
</dbReference>
<dbReference type="KEGG" id="shal:SHALO_0493"/>
<evidence type="ECO:0000313" key="13">
    <source>
        <dbReference type="EMBL" id="AOO64283.1"/>
    </source>
</evidence>
<dbReference type="InterPro" id="IPR006657">
    <property type="entry name" value="MoPterin_dinucl-bd_dom"/>
</dbReference>
<dbReference type="InterPro" id="IPR006311">
    <property type="entry name" value="TAT_signal"/>
</dbReference>
<dbReference type="Proteomes" id="UP000094609">
    <property type="component" value="Chromosome"/>
</dbReference>
<keyword evidence="6" id="KW-0732">Signal</keyword>
<evidence type="ECO:0000259" key="12">
    <source>
        <dbReference type="Pfam" id="PF18364"/>
    </source>
</evidence>
<dbReference type="InterPro" id="IPR006658">
    <property type="entry name" value="BisC"/>
</dbReference>
<dbReference type="GO" id="GO:0009055">
    <property type="term" value="F:electron transfer activity"/>
    <property type="evidence" value="ECO:0007669"/>
    <property type="project" value="TreeGrafter"/>
</dbReference>
<dbReference type="NCBIfam" id="NF011682">
    <property type="entry name" value="PRK15102.1"/>
    <property type="match status" value="1"/>
</dbReference>
<dbReference type="GO" id="GO:0030151">
    <property type="term" value="F:molybdenum ion binding"/>
    <property type="evidence" value="ECO:0007669"/>
    <property type="project" value="TreeGrafter"/>
</dbReference>
<evidence type="ECO:0000256" key="8">
    <source>
        <dbReference type="ARBA" id="ARBA00023002"/>
    </source>
</evidence>
<dbReference type="Pfam" id="PF18364">
    <property type="entry name" value="Molybdopterin_N"/>
    <property type="match status" value="1"/>
</dbReference>
<keyword evidence="8 13" id="KW-0560">Oxidoreductase</keyword>
<evidence type="ECO:0000256" key="3">
    <source>
        <dbReference type="ARBA" id="ARBA00011885"/>
    </source>
</evidence>
<dbReference type="PROSITE" id="PS00932">
    <property type="entry name" value="MOLYBDOPTERIN_PROK_3"/>
    <property type="match status" value="1"/>
</dbReference>
<dbReference type="InterPro" id="IPR041460">
    <property type="entry name" value="Molybdopterin_N"/>
</dbReference>
<keyword evidence="14" id="KW-1185">Reference proteome</keyword>
<dbReference type="STRING" id="1193502.SHALO_0493"/>
<dbReference type="GO" id="GO:0030288">
    <property type="term" value="C:outer membrane-bounded periplasmic space"/>
    <property type="evidence" value="ECO:0007669"/>
    <property type="project" value="TreeGrafter"/>
</dbReference>
<dbReference type="PATRIC" id="fig|1193502.14.peg.503"/>
<sequence length="849" mass="93911">MTKKMDRRSFLKVGGAAAGVAVATVSATAIPLVGDSILQDGVDGVSASHFGAVKTKVRNGRFESVEAFEGDSYPSTLIQGLPARTYAQDRILYPCVREGYLKHGYKSDKSKRGSDKYVRVSWEKAFDLIADELKRVYKSYGPDAVFGGSYGWFCVGSLNNPQALVGRMLGVAGGYTSRTLTYSTHAIRAITPYVTGGDESSNQQTAYPNLIANSECIVFWSSDPINTNQIAWGVPDHQSYEYMKQLKAEAKKRNIKFYCIDPVYNNTAMYFGAEHIKVRPTTDVAMMLGMAHYLYSENLYSKEFVEKYTSGFAEFKAYLLGEGEDKVIKTPEWAAKICGVEASVIKMLAKEFASKRTMLMGGWGFQRAHHGEQPHWMLITLASMLGQIGLAGGGFGCAYHYSDGGVPAPAAATGNPLSDVKMGNGSQGAAASADAPAASPGLTGISVNSKVDGPWKQRKIPVIPVSRIVECLENPGREILFDGKKLTYPDLKMAYWAGGNPFHHHQDRNRMIKAWQKFETFVVNECFWTATARMADIVLPATTEQERNDITKSHTNSYIFAMKKAVEPVGEAMDDFDIFVNILRRFSAAEVLAFTEGKSKMEWIKSFYDESYNKAKKSGVAMPAFDEFWEKGFVKFETPEAAKNFIKYKTFRDNPVTNRLGTPSGKIEIFSKKIAGYGYKECKGHPTWFEPMEWLGSSVAKEFPLNLVSPHPKYRLHSQLNNTWLRDLEEVQGREPIWMHPKDAAKRGIQNGDVVRIFNKRGQVLGGAVVTEAVMEGVVRMQEGAWYDPKEPGKIGSLCVHGDVNVLIADVPTSELAQGNQATALVEIEKFKGEIPAIGIFKAPVMKGM</sequence>
<feature type="binding site" evidence="9">
    <location>
        <position position="504"/>
    </location>
    <ligand>
        <name>Mo-bis(molybdopterin guanine dinucleotide)</name>
        <dbReference type="ChEBI" id="CHEBI:60539"/>
    </ligand>
</feature>
<dbReference type="SUPFAM" id="SSF50692">
    <property type="entry name" value="ADC-like"/>
    <property type="match status" value="1"/>
</dbReference>
<evidence type="ECO:0000259" key="10">
    <source>
        <dbReference type="Pfam" id="PF00384"/>
    </source>
</evidence>
<feature type="binding site" evidence="9">
    <location>
        <position position="805"/>
    </location>
    <ligand>
        <name>Mo-bis(molybdopterin guanine dinucleotide)</name>
        <dbReference type="ChEBI" id="CHEBI:60539"/>
    </ligand>
</feature>
<keyword evidence="5 9" id="KW-0479">Metal-binding</keyword>
<dbReference type="GO" id="GO:0009061">
    <property type="term" value="P:anaerobic respiration"/>
    <property type="evidence" value="ECO:0007669"/>
    <property type="project" value="TreeGrafter"/>
</dbReference>
<reference evidence="14" key="1">
    <citation type="submission" date="2016-08" db="EMBL/GenBank/DDBJ databases">
        <title>Complete genome sequence of the organohalide-respiring Epsilonproteobacterium Sulfurospirillum halorespirans.</title>
        <authorList>
            <person name="Goris T."/>
            <person name="Zimmermann J."/>
            <person name="Schenz B."/>
            <person name="Lemos M."/>
            <person name="Hackermueller J."/>
            <person name="Diekert G."/>
        </authorList>
    </citation>
    <scope>NUCLEOTIDE SEQUENCE [LARGE SCALE GENOMIC DNA]</scope>
    <source>
        <strain>DSM 13726</strain>
        <strain evidence="14">PCE-M2</strain>
    </source>
</reference>
<dbReference type="GO" id="GO:0050626">
    <property type="term" value="F:trimethylamine-N-oxide reductase (cytochrome c) activity"/>
    <property type="evidence" value="ECO:0007669"/>
    <property type="project" value="UniProtKB-EC"/>
</dbReference>
<feature type="binding site" evidence="9">
    <location>
        <position position="500"/>
    </location>
    <ligand>
        <name>Mo-bis(molybdopterin guanine dinucleotide)</name>
        <dbReference type="ChEBI" id="CHEBI:60539"/>
    </ligand>
</feature>
<dbReference type="PROSITE" id="PS00490">
    <property type="entry name" value="MOLYBDOPTERIN_PROK_2"/>
    <property type="match status" value="1"/>
</dbReference>
<evidence type="ECO:0000259" key="11">
    <source>
        <dbReference type="Pfam" id="PF01568"/>
    </source>
</evidence>
<evidence type="ECO:0000256" key="2">
    <source>
        <dbReference type="ARBA" id="ARBA00010312"/>
    </source>
</evidence>
<dbReference type="Gene3D" id="3.40.50.740">
    <property type="match status" value="1"/>
</dbReference>
<comment type="cofactor">
    <cofactor evidence="9">
        <name>Mo-bis(molybdopterin guanine dinucleotide)</name>
        <dbReference type="ChEBI" id="CHEBI:60539"/>
    </cofactor>
    <text evidence="9">Binds 1 molybdenum-bis(molybdopterin guanine dinucleotide) (Mo-bis-MGD) cofactor per subunit.</text>
</comment>
<dbReference type="SUPFAM" id="SSF53706">
    <property type="entry name" value="Formate dehydrogenase/DMSO reductase, domains 1-3"/>
    <property type="match status" value="1"/>
</dbReference>
<dbReference type="InterPro" id="IPR050612">
    <property type="entry name" value="Prok_Mopterin_Oxidored"/>
</dbReference>
<dbReference type="EC" id="1.7.2.3" evidence="3"/>
<dbReference type="RefSeq" id="WP_084010670.1">
    <property type="nucleotide sequence ID" value="NZ_CP017111.1"/>
</dbReference>
<feature type="domain" description="Molybdopterin oxidoreductase" evidence="10">
    <location>
        <begin position="90"/>
        <end position="583"/>
    </location>
</feature>
<organism evidence="13 14">
    <name type="scientific">Sulfurospirillum halorespirans DSM 13726</name>
    <dbReference type="NCBI Taxonomy" id="1193502"/>
    <lineage>
        <taxon>Bacteria</taxon>
        <taxon>Pseudomonadati</taxon>
        <taxon>Campylobacterota</taxon>
        <taxon>Epsilonproteobacteria</taxon>
        <taxon>Campylobacterales</taxon>
        <taxon>Sulfurospirillaceae</taxon>
        <taxon>Sulfurospirillum</taxon>
    </lineage>
</organism>
<dbReference type="Gene3D" id="3.90.55.10">
    <property type="entry name" value="Dimethylsulfoxide Reductase, domain 3"/>
    <property type="match status" value="1"/>
</dbReference>
<name>A0A1D7TH24_9BACT</name>
<proteinExistence type="inferred from homology"/>
<evidence type="ECO:0000313" key="14">
    <source>
        <dbReference type="Proteomes" id="UP000094609"/>
    </source>
</evidence>
<comment type="similarity">
    <text evidence="2">Belongs to the prokaryotic molybdopterin-containing oxidoreductase family.</text>
</comment>
<evidence type="ECO:0000256" key="9">
    <source>
        <dbReference type="PIRSR" id="PIRSR606658-1"/>
    </source>
</evidence>
<evidence type="ECO:0000256" key="5">
    <source>
        <dbReference type="ARBA" id="ARBA00022723"/>
    </source>
</evidence>
<dbReference type="PANTHER" id="PTHR43742:SF10">
    <property type="entry name" value="TRIMETHYLAMINE-N-OXIDE REDUCTASE 2"/>
    <property type="match status" value="1"/>
</dbReference>
<dbReference type="InterPro" id="IPR041954">
    <property type="entry name" value="CT_DMSOR/BSOR/TMAOR"/>
</dbReference>
<feature type="binding site" evidence="9">
    <location>
        <position position="152"/>
    </location>
    <ligand>
        <name>Mo-bis(molybdopterin guanine dinucleotide)</name>
        <dbReference type="ChEBI" id="CHEBI:60539"/>
    </ligand>
</feature>
<feature type="domain" description="Molybdopterin dinucleotide-binding" evidence="11">
    <location>
        <begin position="705"/>
        <end position="821"/>
    </location>
</feature>
<feature type="domain" description="Molybdopterin oxidoreductase N-terminal" evidence="12">
    <location>
        <begin position="46"/>
        <end position="86"/>
    </location>
</feature>
<evidence type="ECO:0000256" key="7">
    <source>
        <dbReference type="ARBA" id="ARBA00022764"/>
    </source>
</evidence>
<evidence type="ECO:0000256" key="4">
    <source>
        <dbReference type="ARBA" id="ARBA00022505"/>
    </source>
</evidence>
<dbReference type="NCBIfam" id="TIGR00509">
    <property type="entry name" value="bisC_fam"/>
    <property type="match status" value="1"/>
</dbReference>
<evidence type="ECO:0000256" key="1">
    <source>
        <dbReference type="ARBA" id="ARBA00004418"/>
    </source>
</evidence>